<accession>A0ABQ3D256</accession>
<dbReference type="Proteomes" id="UP000653644">
    <property type="component" value="Unassembled WGS sequence"/>
</dbReference>
<gene>
    <name evidence="1" type="ORF">GCM10010345_66140</name>
</gene>
<keyword evidence="2" id="KW-1185">Reference proteome</keyword>
<reference evidence="2" key="1">
    <citation type="journal article" date="2019" name="Int. J. Syst. Evol. Microbiol.">
        <title>The Global Catalogue of Microorganisms (GCM) 10K type strain sequencing project: providing services to taxonomists for standard genome sequencing and annotation.</title>
        <authorList>
            <consortium name="The Broad Institute Genomics Platform"/>
            <consortium name="The Broad Institute Genome Sequencing Center for Infectious Disease"/>
            <person name="Wu L."/>
            <person name="Ma J."/>
        </authorList>
    </citation>
    <scope>NUCLEOTIDE SEQUENCE [LARGE SCALE GENOMIC DNA]</scope>
    <source>
        <strain evidence="2">JCM 4733</strain>
    </source>
</reference>
<proteinExistence type="predicted"/>
<comment type="caution">
    <text evidence="1">The sequence shown here is derived from an EMBL/GenBank/DDBJ whole genome shotgun (WGS) entry which is preliminary data.</text>
</comment>
<evidence type="ECO:0000313" key="1">
    <source>
        <dbReference type="EMBL" id="GHA52295.1"/>
    </source>
</evidence>
<sequence length="80" mass="8936">MAVMMCSRRGCDRLLSVSRVPGGNPVARNDPEHWAVVFWHCASCRAYFCDRCVTRRVLRRPVCVSCAGVLAKPDIDALLN</sequence>
<protein>
    <recommendedName>
        <fullName evidence="3">CHY-type domain-containing protein</fullName>
    </recommendedName>
</protein>
<dbReference type="EMBL" id="BMVN01000031">
    <property type="protein sequence ID" value="GHA52295.1"/>
    <property type="molecule type" value="Genomic_DNA"/>
</dbReference>
<organism evidence="1 2">
    <name type="scientific">Streptomyces canarius</name>
    <dbReference type="NCBI Taxonomy" id="285453"/>
    <lineage>
        <taxon>Bacteria</taxon>
        <taxon>Bacillati</taxon>
        <taxon>Actinomycetota</taxon>
        <taxon>Actinomycetes</taxon>
        <taxon>Kitasatosporales</taxon>
        <taxon>Streptomycetaceae</taxon>
        <taxon>Streptomyces</taxon>
    </lineage>
</organism>
<name>A0ABQ3D256_9ACTN</name>
<evidence type="ECO:0008006" key="3">
    <source>
        <dbReference type="Google" id="ProtNLM"/>
    </source>
</evidence>
<evidence type="ECO:0000313" key="2">
    <source>
        <dbReference type="Proteomes" id="UP000653644"/>
    </source>
</evidence>